<proteinExistence type="predicted"/>
<gene>
    <name evidence="1" type="ORF">AG0111_0g2219</name>
</gene>
<organism evidence="1 2">
    <name type="scientific">Alternaria gaisen</name>
    <dbReference type="NCBI Taxonomy" id="167740"/>
    <lineage>
        <taxon>Eukaryota</taxon>
        <taxon>Fungi</taxon>
        <taxon>Dikarya</taxon>
        <taxon>Ascomycota</taxon>
        <taxon>Pezizomycotina</taxon>
        <taxon>Dothideomycetes</taxon>
        <taxon>Pleosporomycetidae</taxon>
        <taxon>Pleosporales</taxon>
        <taxon>Pleosporineae</taxon>
        <taxon>Pleosporaceae</taxon>
        <taxon>Alternaria</taxon>
        <taxon>Alternaria sect. Alternaria</taxon>
    </lineage>
</organism>
<reference evidence="1 2" key="1">
    <citation type="journal article" date="2019" name="bioRxiv">
        <title>Genomics, evolutionary history and diagnostics of the Alternaria alternata species group including apple and Asian pear pathotypes.</title>
        <authorList>
            <person name="Armitage A.D."/>
            <person name="Cockerton H.M."/>
            <person name="Sreenivasaprasad S."/>
            <person name="Woodhall J.W."/>
            <person name="Lane C.R."/>
            <person name="Harrison R.J."/>
            <person name="Clarkson J.P."/>
        </authorList>
    </citation>
    <scope>NUCLEOTIDE SEQUENCE [LARGE SCALE GENOMIC DNA]</scope>
    <source>
        <strain evidence="1 2">FERA 650</strain>
    </source>
</reference>
<sequence length="114" mass="12539">MKFTLAATVLVLAGIAQANYHSKTSCEPTCKEPELNPDRFANICCTDTSGVTFPDRRDRPRSWDGRNGECRLQTDGLGFTLNQMINAWAPCCRSTEPQGPNGEDLLWGGNCNDV</sequence>
<dbReference type="Proteomes" id="UP000293547">
    <property type="component" value="Unassembled WGS sequence"/>
</dbReference>
<evidence type="ECO:0000313" key="2">
    <source>
        <dbReference type="Proteomes" id="UP000293547"/>
    </source>
</evidence>
<keyword evidence="2" id="KW-1185">Reference proteome</keyword>
<name>A0ACB6G3M6_9PLEO</name>
<dbReference type="EMBL" id="PDWZ02000001">
    <property type="protein sequence ID" value="KAB2111143.1"/>
    <property type="molecule type" value="Genomic_DNA"/>
</dbReference>
<evidence type="ECO:0000313" key="1">
    <source>
        <dbReference type="EMBL" id="KAB2111143.1"/>
    </source>
</evidence>
<protein>
    <submittedName>
        <fullName evidence="1">Uncharacterized protein</fullName>
    </submittedName>
</protein>
<comment type="caution">
    <text evidence="1">The sequence shown here is derived from an EMBL/GenBank/DDBJ whole genome shotgun (WGS) entry which is preliminary data.</text>
</comment>
<accession>A0ACB6G3M6</accession>